<dbReference type="InterPro" id="IPR034733">
    <property type="entry name" value="AcCoA_carboxyl_beta"/>
</dbReference>
<dbReference type="InterPro" id="IPR011762">
    <property type="entry name" value="COA_CT_N"/>
</dbReference>
<dbReference type="PROSITE" id="PS50989">
    <property type="entry name" value="COA_CT_CTER"/>
    <property type="match status" value="1"/>
</dbReference>
<organism evidence="4 5">
    <name type="scientific">Euzebya pacifica</name>
    <dbReference type="NCBI Taxonomy" id="1608957"/>
    <lineage>
        <taxon>Bacteria</taxon>
        <taxon>Bacillati</taxon>
        <taxon>Actinomycetota</taxon>
        <taxon>Nitriliruptoria</taxon>
        <taxon>Euzebyales</taxon>
    </lineage>
</organism>
<dbReference type="SUPFAM" id="SSF51230">
    <property type="entry name" value="Single hybrid motif"/>
    <property type="match status" value="1"/>
</dbReference>
<evidence type="ECO:0000313" key="4">
    <source>
        <dbReference type="EMBL" id="AXV09323.1"/>
    </source>
</evidence>
<sequence>MHMTTVTSPIAATVAHLLVEEGQPVTAGATLLFLEIMKMEQPVVASTDGVVDHLHVAAGDPVEVGQALVTLAPATAEPPPGPRPTDTPQDERADLAAVHRRQAMLLDDARPDAVARRHALGFRTARENVEDLLDEGSFTEYGGLAIAAQRSRRDLDELIARTPADGLITGIGTVNADLFGVDTSQVAVAAYDYTVLAGTQGQANHTKKDRLFALAERLGLPVVVFAEGGGGRPGDTDNLGGSWLDAEAFALFARLSGRMPTVAIVNGRCFAGNAALAGCADLIVATRSSNLGMAGPAMIEGGGLGVVAPEDIGPIEVQAANGVVDVVVDDEAEAVAVAKRYLGYTQGTVEEWRCADQSALRDAVPENRKRVYDMRQVLATLADTDSVLELREGHAPGMLTAFARIEGRPVGIIANVPTHLGGAIDAEGADVAARHLQLCDAHGLPVVVLCDTPGFMVGPEAEADAGVRRFSRLFVTGAALSVPIVTVITRKGYGLGAQAMFGGHLKVPVMTLGWPTAELGPMGLEGAVRLGFRRELEAIEDAEQRAAREAELIDLAHTNAEGLNIATFAEIDDVIDPADTRSRIVAALRACGPIPRGGRFIDPR</sequence>
<dbReference type="PROSITE" id="PS50968">
    <property type="entry name" value="BIOTINYL_LIPOYL"/>
    <property type="match status" value="1"/>
</dbReference>
<dbReference type="Proteomes" id="UP000264006">
    <property type="component" value="Chromosome"/>
</dbReference>
<dbReference type="KEGG" id="euz:DVS28_a4662"/>
<evidence type="ECO:0000259" key="3">
    <source>
        <dbReference type="PROSITE" id="PS50989"/>
    </source>
</evidence>
<feature type="domain" description="CoA carboxyltransferase N-terminal" evidence="2">
    <location>
        <begin position="79"/>
        <end position="357"/>
    </location>
</feature>
<dbReference type="PANTHER" id="PTHR43842">
    <property type="entry name" value="PROPIONYL-COA CARBOXYLASE BETA CHAIN"/>
    <property type="match status" value="1"/>
</dbReference>
<evidence type="ECO:0000313" key="5">
    <source>
        <dbReference type="Proteomes" id="UP000264006"/>
    </source>
</evidence>
<reference evidence="4 5" key="1">
    <citation type="submission" date="2018-09" db="EMBL/GenBank/DDBJ databases">
        <title>Complete genome sequence of Euzebya sp. DY32-46 isolated from seawater of Pacific Ocean.</title>
        <authorList>
            <person name="Xu L."/>
            <person name="Wu Y.-H."/>
            <person name="Xu X.-W."/>
        </authorList>
    </citation>
    <scope>NUCLEOTIDE SEQUENCE [LARGE SCALE GENOMIC DNA]</scope>
    <source>
        <strain evidence="4 5">DY32-46</strain>
    </source>
</reference>
<dbReference type="InterPro" id="IPR051047">
    <property type="entry name" value="AccD/PCCB"/>
</dbReference>
<dbReference type="Gene3D" id="3.90.226.10">
    <property type="entry name" value="2-enoyl-CoA Hydratase, Chain A, domain 1"/>
    <property type="match status" value="2"/>
</dbReference>
<dbReference type="Gene3D" id="2.40.50.100">
    <property type="match status" value="1"/>
</dbReference>
<gene>
    <name evidence="4" type="ORF">DVS28_a4662</name>
</gene>
<dbReference type="GO" id="GO:0004658">
    <property type="term" value="F:propionyl-CoA carboxylase activity"/>
    <property type="evidence" value="ECO:0007669"/>
    <property type="project" value="TreeGrafter"/>
</dbReference>
<dbReference type="CDD" id="cd06850">
    <property type="entry name" value="biotinyl_domain"/>
    <property type="match status" value="1"/>
</dbReference>
<dbReference type="SUPFAM" id="SSF52096">
    <property type="entry name" value="ClpP/crotonase"/>
    <property type="match status" value="2"/>
</dbReference>
<dbReference type="AlphaFoldDB" id="A0A346Y4C6"/>
<dbReference type="InterPro" id="IPR000089">
    <property type="entry name" value="Biotin_lipoyl"/>
</dbReference>
<dbReference type="InterPro" id="IPR029045">
    <property type="entry name" value="ClpP/crotonase-like_dom_sf"/>
</dbReference>
<keyword evidence="5" id="KW-1185">Reference proteome</keyword>
<dbReference type="PROSITE" id="PS50980">
    <property type="entry name" value="COA_CT_NTER"/>
    <property type="match status" value="1"/>
</dbReference>
<dbReference type="Pfam" id="PF00364">
    <property type="entry name" value="Biotin_lipoyl"/>
    <property type="match status" value="1"/>
</dbReference>
<feature type="domain" description="CoA carboxyltransferase C-terminal" evidence="3">
    <location>
        <begin position="351"/>
        <end position="590"/>
    </location>
</feature>
<dbReference type="InterPro" id="IPR011053">
    <property type="entry name" value="Single_hybrid_motif"/>
</dbReference>
<feature type="domain" description="Lipoyl-binding" evidence="1">
    <location>
        <begin position="1"/>
        <end position="72"/>
    </location>
</feature>
<dbReference type="InterPro" id="IPR011763">
    <property type="entry name" value="COA_CT_C"/>
</dbReference>
<dbReference type="EMBL" id="CP031165">
    <property type="protein sequence ID" value="AXV09323.1"/>
    <property type="molecule type" value="Genomic_DNA"/>
</dbReference>
<dbReference type="PANTHER" id="PTHR43842:SF2">
    <property type="entry name" value="PROPIONYL-COA CARBOXYLASE BETA CHAIN, MITOCHONDRIAL"/>
    <property type="match status" value="1"/>
</dbReference>
<protein>
    <submittedName>
        <fullName evidence="4">Biotin carboxylase</fullName>
    </submittedName>
</protein>
<evidence type="ECO:0000259" key="2">
    <source>
        <dbReference type="PROSITE" id="PS50980"/>
    </source>
</evidence>
<proteinExistence type="predicted"/>
<evidence type="ECO:0000259" key="1">
    <source>
        <dbReference type="PROSITE" id="PS50968"/>
    </source>
</evidence>
<dbReference type="Pfam" id="PF01039">
    <property type="entry name" value="Carboxyl_trans"/>
    <property type="match status" value="1"/>
</dbReference>
<accession>A0A346Y4C6</accession>
<name>A0A346Y4C6_9ACTN</name>